<evidence type="ECO:0000313" key="1">
    <source>
        <dbReference type="EMBL" id="QIG74006.1"/>
    </source>
</evidence>
<keyword evidence="2" id="KW-1185">Reference proteome</keyword>
<dbReference type="EMBL" id="MN988534">
    <property type="protein sequence ID" value="QIG74006.1"/>
    <property type="molecule type" value="Genomic_DNA"/>
</dbReference>
<accession>A0A7S5RAB1</accession>
<evidence type="ECO:0000313" key="2">
    <source>
        <dbReference type="Proteomes" id="UP000646667"/>
    </source>
</evidence>
<protein>
    <submittedName>
        <fullName evidence="1">Uncharacterized protein</fullName>
    </submittedName>
</protein>
<name>A0A7S5RAB1_9CAUD</name>
<organism evidence="1 2">
    <name type="scientific">Rhizobium phage RHph_N34</name>
    <dbReference type="NCBI Taxonomy" id="2509586"/>
    <lineage>
        <taxon>Viruses</taxon>
        <taxon>Duplodnaviria</taxon>
        <taxon>Heunggongvirae</taxon>
        <taxon>Uroviricota</taxon>
        <taxon>Caudoviricetes</taxon>
        <taxon>Pootjesviridae</taxon>
        <taxon>Staniewskivirinae</taxon>
        <taxon>Trinifflemingvirus</taxon>
        <taxon>Trinifflemingvirus N34</taxon>
    </lineage>
</organism>
<sequence length="93" mass="11204">MRRDQRRDYFLLKPPVICKKRVEIRYSDYDTRILNDMLKIAETNTIRNRADFLRNDFSDNLKKIEEIRKVLLDRDPFKQIEGNLGLDSNNPFA</sequence>
<gene>
    <name evidence="1" type="ORF">EVC06_231</name>
</gene>
<proteinExistence type="predicted"/>
<reference evidence="1 2" key="1">
    <citation type="submission" date="2020-01" db="EMBL/GenBank/DDBJ databases">
        <title>Patterns of diversity and host range of bacteriophage communities associated with bean-nodulatin bacteria.</title>
        <authorList>
            <person name="Vann Cauwenberghe J."/>
            <person name="Santamaria R.I."/>
            <person name="Bustos P."/>
            <person name="Juarez S."/>
            <person name="Gonzalez V."/>
        </authorList>
    </citation>
    <scope>NUCLEOTIDE SEQUENCE [LARGE SCALE GENOMIC DNA]</scope>
    <source>
        <strain evidence="2">RHph</strain>
    </source>
</reference>
<dbReference type="Proteomes" id="UP000646667">
    <property type="component" value="Segment"/>
</dbReference>